<dbReference type="SUPFAM" id="SSF143422">
    <property type="entry name" value="Transposase IS200-like"/>
    <property type="match status" value="1"/>
</dbReference>
<dbReference type="AlphaFoldDB" id="A0A660S665"/>
<name>A0A660S665_UNCT6</name>
<proteinExistence type="predicted"/>
<dbReference type="Proteomes" id="UP000282321">
    <property type="component" value="Unassembled WGS sequence"/>
</dbReference>
<dbReference type="InterPro" id="IPR036515">
    <property type="entry name" value="Transposase_17_sf"/>
</dbReference>
<dbReference type="PANTHER" id="PTHR36966">
    <property type="entry name" value="REP-ASSOCIATED TYROSINE TRANSPOSASE"/>
    <property type="match status" value="1"/>
</dbReference>
<gene>
    <name evidence="2" type="ORF">DRP44_08440</name>
</gene>
<dbReference type="PANTHER" id="PTHR36966:SF1">
    <property type="entry name" value="REP-ASSOCIATED TYROSINE TRANSPOSASE"/>
    <property type="match status" value="1"/>
</dbReference>
<evidence type="ECO:0000313" key="3">
    <source>
        <dbReference type="Proteomes" id="UP000282321"/>
    </source>
</evidence>
<evidence type="ECO:0000259" key="1">
    <source>
        <dbReference type="SMART" id="SM01321"/>
    </source>
</evidence>
<dbReference type="InterPro" id="IPR002686">
    <property type="entry name" value="Transposase_17"/>
</dbReference>
<feature type="domain" description="Transposase IS200-like" evidence="1">
    <location>
        <begin position="23"/>
        <end position="207"/>
    </location>
</feature>
<accession>A0A660S665</accession>
<dbReference type="InterPro" id="IPR052715">
    <property type="entry name" value="RAYT_transposase"/>
</dbReference>
<dbReference type="SMART" id="SM01321">
    <property type="entry name" value="Y1_Tnp"/>
    <property type="match status" value="1"/>
</dbReference>
<comment type="caution">
    <text evidence="2">The sequence shown here is derived from an EMBL/GenBank/DDBJ whole genome shotgun (WGS) entry which is preliminary data.</text>
</comment>
<reference evidence="2 3" key="1">
    <citation type="submission" date="2018-06" db="EMBL/GenBank/DDBJ databases">
        <title>Extensive metabolic versatility and redundancy in microbially diverse, dynamic hydrothermal sediments.</title>
        <authorList>
            <person name="Dombrowski N."/>
            <person name="Teske A."/>
            <person name="Baker B.J."/>
        </authorList>
    </citation>
    <scope>NUCLEOTIDE SEQUENCE [LARGE SCALE GENOMIC DNA]</scope>
    <source>
        <strain evidence="2">B35_G9</strain>
    </source>
</reference>
<dbReference type="Gene3D" id="3.30.70.1290">
    <property type="entry name" value="Transposase IS200-like"/>
    <property type="match status" value="1"/>
</dbReference>
<dbReference type="GO" id="GO:0043565">
    <property type="term" value="F:sequence-specific DNA binding"/>
    <property type="evidence" value="ECO:0007669"/>
    <property type="project" value="TreeGrafter"/>
</dbReference>
<sequence length="221" mass="26037">MTPKFNPNLHHRRSIRLKNYDYSQSGLYFITICTQNRECLFGEIIDDRINLNIAGKMVENVWLAIPQIFSDTKLHEYIIMPNHFHAIIEIVGADSISAQNADSISAHTGNGRVVRADMEYNRVEMDSFRAEMDSLRAEMDSAPTGTDVSLPKIVQTFKRYTTIEYIKMVKQNILPSFEKRIWQRNYYEHIIRDEKSYRNIAEYIINNPLKWKEDDYYVQID</sequence>
<organism evidence="2 3">
    <name type="scientific">candidate division TA06 bacterium</name>
    <dbReference type="NCBI Taxonomy" id="2250710"/>
    <lineage>
        <taxon>Bacteria</taxon>
        <taxon>Bacteria division TA06</taxon>
    </lineage>
</organism>
<dbReference type="GO" id="GO:0004803">
    <property type="term" value="F:transposase activity"/>
    <property type="evidence" value="ECO:0007669"/>
    <property type="project" value="InterPro"/>
</dbReference>
<evidence type="ECO:0000313" key="2">
    <source>
        <dbReference type="EMBL" id="RKX64349.1"/>
    </source>
</evidence>
<dbReference type="GO" id="GO:0006313">
    <property type="term" value="P:DNA transposition"/>
    <property type="evidence" value="ECO:0007669"/>
    <property type="project" value="InterPro"/>
</dbReference>
<dbReference type="EMBL" id="QNBC01000170">
    <property type="protein sequence ID" value="RKX64349.1"/>
    <property type="molecule type" value="Genomic_DNA"/>
</dbReference>
<protein>
    <submittedName>
        <fullName evidence="2">Transposase</fullName>
    </submittedName>
</protein>